<evidence type="ECO:0000313" key="4">
    <source>
        <dbReference type="EMBL" id="GLL10278.1"/>
    </source>
</evidence>
<dbReference type="Gene3D" id="1.10.357.10">
    <property type="entry name" value="Tetracycline Repressor, domain 2"/>
    <property type="match status" value="1"/>
</dbReference>
<sequence>MSAQPTGPIGAPERQRDAERTRAEILDIATAEFADRGYAGARVDEIAARTRTTKRMIYYYFGSKEGLYVAVLERAYQGIRALEQQLDVDHLDPARAMRALAELTFDHHESHPAFIRLVSIENIHHAEHLRTSPILPGLAAPAVDVLGRILDRGRRAGLFREDVDALDVHMVISSFCIFRTANRHTFQAVFDRDLLDPGRRDHYRRMLGDLVLEYLTAHVGRA</sequence>
<dbReference type="SUPFAM" id="SSF46689">
    <property type="entry name" value="Homeodomain-like"/>
    <property type="match status" value="1"/>
</dbReference>
<evidence type="ECO:0000256" key="2">
    <source>
        <dbReference type="PROSITE-ProRule" id="PRU00335"/>
    </source>
</evidence>
<dbReference type="PROSITE" id="PS50977">
    <property type="entry name" value="HTH_TETR_2"/>
    <property type="match status" value="1"/>
</dbReference>
<reference evidence="4" key="1">
    <citation type="journal article" date="2014" name="Int. J. Syst. Evol. Microbiol.">
        <title>Complete genome sequence of Corynebacterium casei LMG S-19264T (=DSM 44701T), isolated from a smear-ripened cheese.</title>
        <authorList>
            <consortium name="US DOE Joint Genome Institute (JGI-PGF)"/>
            <person name="Walter F."/>
            <person name="Albersmeier A."/>
            <person name="Kalinowski J."/>
            <person name="Ruckert C."/>
        </authorList>
    </citation>
    <scope>NUCLEOTIDE SEQUENCE</scope>
    <source>
        <strain evidence="4">VKM Ac-1069</strain>
    </source>
</reference>
<evidence type="ECO:0000256" key="1">
    <source>
        <dbReference type="ARBA" id="ARBA00023125"/>
    </source>
</evidence>
<organism evidence="4 5">
    <name type="scientific">Pseudonocardia halophobica</name>
    <dbReference type="NCBI Taxonomy" id="29401"/>
    <lineage>
        <taxon>Bacteria</taxon>
        <taxon>Bacillati</taxon>
        <taxon>Actinomycetota</taxon>
        <taxon>Actinomycetes</taxon>
        <taxon>Pseudonocardiales</taxon>
        <taxon>Pseudonocardiaceae</taxon>
        <taxon>Pseudonocardia</taxon>
    </lineage>
</organism>
<dbReference type="Pfam" id="PF00440">
    <property type="entry name" value="TetR_N"/>
    <property type="match status" value="1"/>
</dbReference>
<keyword evidence="5" id="KW-1185">Reference proteome</keyword>
<dbReference type="InterPro" id="IPR009057">
    <property type="entry name" value="Homeodomain-like_sf"/>
</dbReference>
<evidence type="ECO:0000313" key="5">
    <source>
        <dbReference type="Proteomes" id="UP001143463"/>
    </source>
</evidence>
<comment type="caution">
    <text evidence="4">The sequence shown here is derived from an EMBL/GenBank/DDBJ whole genome shotgun (WGS) entry which is preliminary data.</text>
</comment>
<dbReference type="SUPFAM" id="SSF48498">
    <property type="entry name" value="Tetracyclin repressor-like, C-terminal domain"/>
    <property type="match status" value="1"/>
</dbReference>
<feature type="DNA-binding region" description="H-T-H motif" evidence="2">
    <location>
        <begin position="42"/>
        <end position="61"/>
    </location>
</feature>
<dbReference type="Pfam" id="PF17938">
    <property type="entry name" value="TetR_C_29"/>
    <property type="match status" value="1"/>
</dbReference>
<name>A0A9W6KZK1_9PSEU</name>
<dbReference type="PANTHER" id="PTHR30328">
    <property type="entry name" value="TRANSCRIPTIONAL REPRESSOR"/>
    <property type="match status" value="1"/>
</dbReference>
<accession>A0A9W6KZK1</accession>
<evidence type="ECO:0000259" key="3">
    <source>
        <dbReference type="PROSITE" id="PS50977"/>
    </source>
</evidence>
<keyword evidence="1 2" id="KW-0238">DNA-binding</keyword>
<protein>
    <submittedName>
        <fullName evidence="4">TetR family transcriptional regulator</fullName>
    </submittedName>
</protein>
<proteinExistence type="predicted"/>
<dbReference type="InterPro" id="IPR001647">
    <property type="entry name" value="HTH_TetR"/>
</dbReference>
<dbReference type="Proteomes" id="UP001143463">
    <property type="component" value="Unassembled WGS sequence"/>
</dbReference>
<dbReference type="RefSeq" id="WP_037040648.1">
    <property type="nucleotide sequence ID" value="NZ_BAAAUZ010000004.1"/>
</dbReference>
<dbReference type="PANTHER" id="PTHR30328:SF54">
    <property type="entry name" value="HTH-TYPE TRANSCRIPTIONAL REPRESSOR SCO4008"/>
    <property type="match status" value="1"/>
</dbReference>
<gene>
    <name evidence="4" type="primary">rutR</name>
    <name evidence="4" type="ORF">GCM10017577_14180</name>
</gene>
<dbReference type="GO" id="GO:0003677">
    <property type="term" value="F:DNA binding"/>
    <property type="evidence" value="ECO:0007669"/>
    <property type="project" value="UniProtKB-UniRule"/>
</dbReference>
<dbReference type="InterPro" id="IPR041474">
    <property type="entry name" value="NicS_C"/>
</dbReference>
<reference evidence="4" key="2">
    <citation type="submission" date="2023-01" db="EMBL/GenBank/DDBJ databases">
        <authorList>
            <person name="Sun Q."/>
            <person name="Evtushenko L."/>
        </authorList>
    </citation>
    <scope>NUCLEOTIDE SEQUENCE</scope>
    <source>
        <strain evidence="4">VKM Ac-1069</strain>
    </source>
</reference>
<dbReference type="PRINTS" id="PR00455">
    <property type="entry name" value="HTHTETR"/>
</dbReference>
<feature type="domain" description="HTH tetR-type" evidence="3">
    <location>
        <begin position="19"/>
        <end position="79"/>
    </location>
</feature>
<dbReference type="InterPro" id="IPR036271">
    <property type="entry name" value="Tet_transcr_reg_TetR-rel_C_sf"/>
</dbReference>
<dbReference type="InterPro" id="IPR050109">
    <property type="entry name" value="HTH-type_TetR-like_transc_reg"/>
</dbReference>
<dbReference type="EMBL" id="BSFQ01000004">
    <property type="protein sequence ID" value="GLL10278.1"/>
    <property type="molecule type" value="Genomic_DNA"/>
</dbReference>
<dbReference type="GO" id="GO:0006355">
    <property type="term" value="P:regulation of DNA-templated transcription"/>
    <property type="evidence" value="ECO:0007669"/>
    <property type="project" value="UniProtKB-ARBA"/>
</dbReference>
<dbReference type="AlphaFoldDB" id="A0A9W6KZK1"/>